<dbReference type="InterPro" id="IPR027417">
    <property type="entry name" value="P-loop_NTPase"/>
</dbReference>
<evidence type="ECO:0000313" key="8">
    <source>
        <dbReference type="EMBL" id="KAJ3116728.1"/>
    </source>
</evidence>
<dbReference type="Pfam" id="PF10017">
    <property type="entry name" value="Methyltransf_33"/>
    <property type="match status" value="1"/>
</dbReference>
<protein>
    <recommendedName>
        <fullName evidence="10">Histidine-specific methyltransferase SAM-dependent domain-containing protein</fullName>
    </recommendedName>
</protein>
<feature type="domain" description="Sulfatase-modifying factor enzyme-like" evidence="5">
    <location>
        <begin position="872"/>
        <end position="987"/>
    </location>
</feature>
<dbReference type="InterPro" id="IPR023192">
    <property type="entry name" value="TGS-like_dom_sf"/>
</dbReference>
<reference evidence="8" key="1">
    <citation type="submission" date="2020-05" db="EMBL/GenBank/DDBJ databases">
        <title>Phylogenomic resolution of chytrid fungi.</title>
        <authorList>
            <person name="Stajich J.E."/>
            <person name="Amses K."/>
            <person name="Simmons R."/>
            <person name="Seto K."/>
            <person name="Myers J."/>
            <person name="Bonds A."/>
            <person name="Quandt C.A."/>
            <person name="Barry K."/>
            <person name="Liu P."/>
            <person name="Grigoriev I."/>
            <person name="Longcore J.E."/>
            <person name="James T.Y."/>
        </authorList>
    </citation>
    <scope>NUCLEOTIDE SEQUENCE</scope>
    <source>
        <strain evidence="8">JEL0513</strain>
    </source>
</reference>
<keyword evidence="1" id="KW-0489">Methyltransferase</keyword>
<dbReference type="Pfam" id="PF06071">
    <property type="entry name" value="YchF-GTPase_C"/>
    <property type="match status" value="1"/>
</dbReference>
<dbReference type="SUPFAM" id="SSF52540">
    <property type="entry name" value="P-loop containing nucleoside triphosphate hydrolases"/>
    <property type="match status" value="1"/>
</dbReference>
<feature type="domain" description="YchF C-terminal" evidence="6">
    <location>
        <begin position="143"/>
        <end position="218"/>
    </location>
</feature>
<dbReference type="AlphaFoldDB" id="A0AAD5SYH6"/>
<dbReference type="NCBIfam" id="TIGR03439">
    <property type="entry name" value="methyl_EasF"/>
    <property type="match status" value="1"/>
</dbReference>
<evidence type="ECO:0000313" key="9">
    <source>
        <dbReference type="Proteomes" id="UP001211907"/>
    </source>
</evidence>
<dbReference type="SUPFAM" id="SSF56436">
    <property type="entry name" value="C-type lectin-like"/>
    <property type="match status" value="1"/>
</dbReference>
<dbReference type="Proteomes" id="UP001211907">
    <property type="component" value="Unassembled WGS sequence"/>
</dbReference>
<dbReference type="InterPro" id="IPR017805">
    <property type="entry name" value="SAM_MeTrfase_EasF-type_put"/>
</dbReference>
<dbReference type="InterPro" id="IPR005532">
    <property type="entry name" value="SUMF_dom"/>
</dbReference>
<dbReference type="EMBL" id="JADGJH010001210">
    <property type="protein sequence ID" value="KAJ3116728.1"/>
    <property type="molecule type" value="Genomic_DNA"/>
</dbReference>
<proteinExistence type="predicted"/>
<dbReference type="Gene3D" id="3.10.20.30">
    <property type="match status" value="1"/>
</dbReference>
<gene>
    <name evidence="8" type="ORF">HK100_000995</name>
</gene>
<evidence type="ECO:0000256" key="4">
    <source>
        <dbReference type="ARBA" id="ARBA00022840"/>
    </source>
</evidence>
<feature type="non-terminal residue" evidence="8">
    <location>
        <position position="1083"/>
    </location>
</feature>
<dbReference type="Gene3D" id="3.40.50.150">
    <property type="entry name" value="Vaccinia Virus protein VP39"/>
    <property type="match status" value="1"/>
</dbReference>
<evidence type="ECO:0000259" key="7">
    <source>
        <dbReference type="Pfam" id="PF10017"/>
    </source>
</evidence>
<dbReference type="GO" id="GO:0005524">
    <property type="term" value="F:ATP binding"/>
    <property type="evidence" value="ECO:0007669"/>
    <property type="project" value="UniProtKB-KW"/>
</dbReference>
<dbReference type="Gene3D" id="3.40.50.300">
    <property type="entry name" value="P-loop containing nucleotide triphosphate hydrolases"/>
    <property type="match status" value="1"/>
</dbReference>
<dbReference type="Gene3D" id="3.90.1580.10">
    <property type="entry name" value="paralog of FGE (formylglycine-generating enzyme)"/>
    <property type="match status" value="2"/>
</dbReference>
<dbReference type="InterPro" id="IPR029063">
    <property type="entry name" value="SAM-dependent_MTases_sf"/>
</dbReference>
<name>A0AAD5SYH6_9FUNG</name>
<dbReference type="PANTHER" id="PTHR43397">
    <property type="entry name" value="ERGOTHIONEINE BIOSYNTHESIS PROTEIN 1"/>
    <property type="match status" value="1"/>
</dbReference>
<dbReference type="GO" id="GO:0008168">
    <property type="term" value="F:methyltransferase activity"/>
    <property type="evidence" value="ECO:0007669"/>
    <property type="project" value="UniProtKB-KW"/>
</dbReference>
<dbReference type="InterPro" id="IPR012675">
    <property type="entry name" value="Beta-grasp_dom_sf"/>
</dbReference>
<dbReference type="FunFam" id="3.10.20.30:FF:000001">
    <property type="entry name" value="Ribosome-binding ATPase YchF"/>
    <property type="match status" value="1"/>
</dbReference>
<dbReference type="InterPro" id="IPR012676">
    <property type="entry name" value="TGS-like"/>
</dbReference>
<sequence>DPVLDLEIIHNELRLKDCELLTKHYESKGKEWVVKQKKDAREGNWTSKEIEVINSFQLITAKHLCNLSERDYARKKNKWLVKIKTWIDENHPSGTFENALSQLETDEEKNEYGAKIAAANEIASPTISVLPKIITIGYSALRLCYFFTCGPQELRCWTIRQGAKAPQAAGVIHTDFEKGFIMAEIMKYDDLIELGSEVAVKAAGKYMMKGRETVIGDGGPENSLPRETQQHKRQKVAATSATNLKILDIRDSSQNSLASATNLAPLIVSALTTKTKLFPTSSARFDRLQNAKTSPYHLSGALNDDYGREDIKIRSIPTLVLYDDEGLEIYDQITYVDEYYLTNAEMQILKDEGDEIVNACVGDGGVLIELGVGSMRKTKYLLDAIVKQKKRVTYYALDLSAQSLSSSLEPLAFNYPTVSFIGLLGTYDDSLSYIHTNIPRPRGSTRTLLWLGSSIGNYTREEAATFMNSVVTTAMESGDNFLCGIDRQNTPEIVKLAYDDPKGVTRAFVMNGLKHVEKILGTTKGSLFNENLFEYVSIANGDEGRHEAYYRSLTAQTIKIPSTPSTEYVSIALEKGELINIEYSVKYNPPEVQKLVNKAGLYWANQWTDKTRRYDLQCFQKTPFSLVGLPGLPQEEEQCVGVPNLLEFDEIFKVWQKLNKKNRDTISLTMIPKDGYLEKPISLRHPFIFYVGHLPAFMDIQISRCLKESLTEPVKYSEIFERGIDPDVDNPTICHPHSKVPDEWPPLSEIADYAEKCKARLRRVLKSCGDGKTASGLLARILWMAYEHYAMHLETFLYMLVQSPRMLPPKDVQIPMNLFRRNPSTVVPAPSAFLLKIPIPTGKNHIFVGHNDSEHKDATRVDNNSHVFGWDNEHPHRQERIPDGVISGKTKIQSRQVTIGEYRVFLESQQKNETNCFRDVNNANLKPASWTDDCKHVKTAFGLVEIDRVSNWPVYVSGMQAAAYAAEISAREGKQWRVPTEIELQCARTFLAGLFLANNMPSNVGFISWIPRDVGENEGFLPGNGWEITSTEMVEHAGDGKHDVVLGGSWATAPRIAFRSTFRNWYQRVYPFVFSGFRLVLDE</sequence>
<keyword evidence="9" id="KW-1185">Reference proteome</keyword>
<comment type="caution">
    <text evidence="8">The sequence shown here is derived from an EMBL/GenBank/DDBJ whole genome shotgun (WGS) entry which is preliminary data.</text>
</comment>
<evidence type="ECO:0000256" key="1">
    <source>
        <dbReference type="ARBA" id="ARBA00022603"/>
    </source>
</evidence>
<organism evidence="8 9">
    <name type="scientific">Physocladia obscura</name>
    <dbReference type="NCBI Taxonomy" id="109957"/>
    <lineage>
        <taxon>Eukaryota</taxon>
        <taxon>Fungi</taxon>
        <taxon>Fungi incertae sedis</taxon>
        <taxon>Chytridiomycota</taxon>
        <taxon>Chytridiomycota incertae sedis</taxon>
        <taxon>Chytridiomycetes</taxon>
        <taxon>Chytridiales</taxon>
        <taxon>Chytriomycetaceae</taxon>
        <taxon>Physocladia</taxon>
    </lineage>
</organism>
<keyword evidence="2" id="KW-0808">Transferase</keyword>
<dbReference type="InterPro" id="IPR042095">
    <property type="entry name" value="SUMF_sf"/>
</dbReference>
<keyword evidence="3" id="KW-0547">Nucleotide-binding</keyword>
<evidence type="ECO:0000256" key="2">
    <source>
        <dbReference type="ARBA" id="ARBA00022679"/>
    </source>
</evidence>
<dbReference type="InterPro" id="IPR013029">
    <property type="entry name" value="YchF_C"/>
</dbReference>
<dbReference type="InterPro" id="IPR019257">
    <property type="entry name" value="MeTrfase_dom"/>
</dbReference>
<feature type="domain" description="Histidine-specific methyltransferase SAM-dependent" evidence="7">
    <location>
        <begin position="314"/>
        <end position="620"/>
    </location>
</feature>
<dbReference type="InterPro" id="IPR016187">
    <property type="entry name" value="CTDL_fold"/>
</dbReference>
<dbReference type="GO" id="GO:0032259">
    <property type="term" value="P:methylation"/>
    <property type="evidence" value="ECO:0007669"/>
    <property type="project" value="UniProtKB-KW"/>
</dbReference>
<dbReference type="PANTHER" id="PTHR43397:SF1">
    <property type="entry name" value="ERGOTHIONEINE BIOSYNTHESIS PROTEIN 1"/>
    <property type="match status" value="1"/>
</dbReference>
<accession>A0AAD5SYH6</accession>
<dbReference type="Pfam" id="PF03781">
    <property type="entry name" value="FGE-sulfatase"/>
    <property type="match status" value="1"/>
</dbReference>
<keyword evidence="4" id="KW-0067">ATP-binding</keyword>
<evidence type="ECO:0000259" key="6">
    <source>
        <dbReference type="Pfam" id="PF06071"/>
    </source>
</evidence>
<evidence type="ECO:0008006" key="10">
    <source>
        <dbReference type="Google" id="ProtNLM"/>
    </source>
</evidence>
<evidence type="ECO:0000256" key="3">
    <source>
        <dbReference type="ARBA" id="ARBA00022741"/>
    </source>
</evidence>
<dbReference type="Gene3D" id="1.10.150.300">
    <property type="entry name" value="TGS-like domain"/>
    <property type="match status" value="1"/>
</dbReference>
<dbReference type="SUPFAM" id="SSF81271">
    <property type="entry name" value="TGS-like"/>
    <property type="match status" value="1"/>
</dbReference>
<evidence type="ECO:0000259" key="5">
    <source>
        <dbReference type="Pfam" id="PF03781"/>
    </source>
</evidence>
<dbReference type="InterPro" id="IPR051128">
    <property type="entry name" value="EgtD_Methyltrsf_superfamily"/>
</dbReference>
<dbReference type="CDD" id="cd04867">
    <property type="entry name" value="TGS_YchF_OLA1"/>
    <property type="match status" value="1"/>
</dbReference>